<keyword evidence="2" id="KW-1185">Reference proteome</keyword>
<dbReference type="AlphaFoldDB" id="A0A059FL04"/>
<dbReference type="Pfam" id="PF11927">
    <property type="entry name" value="HODM_asu-like"/>
    <property type="match status" value="1"/>
</dbReference>
<dbReference type="Proteomes" id="UP000024816">
    <property type="component" value="Unassembled WGS sequence"/>
</dbReference>
<evidence type="ECO:0008006" key="3">
    <source>
        <dbReference type="Google" id="ProtNLM"/>
    </source>
</evidence>
<dbReference type="PATRIC" id="fig|1280952.3.peg.275"/>
<proteinExistence type="predicted"/>
<dbReference type="eggNOG" id="ENOG502Z7ZS">
    <property type="taxonomic scope" value="Bacteria"/>
</dbReference>
<name>A0A059FL04_9PROT</name>
<protein>
    <recommendedName>
        <fullName evidence="3">DUF3445 domain-containing protein</fullName>
    </recommendedName>
</protein>
<comment type="caution">
    <text evidence="1">The sequence shown here is derived from an EMBL/GenBank/DDBJ whole genome shotgun (WGS) entry which is preliminary data.</text>
</comment>
<evidence type="ECO:0000313" key="2">
    <source>
        <dbReference type="Proteomes" id="UP000024816"/>
    </source>
</evidence>
<dbReference type="OrthoDB" id="5242510at2"/>
<accession>A0A059FL04</accession>
<dbReference type="EMBL" id="ARYJ01000001">
    <property type="protein sequence ID" value="KCZ91143.1"/>
    <property type="molecule type" value="Genomic_DNA"/>
</dbReference>
<dbReference type="STRING" id="1280952.HJA_01355"/>
<dbReference type="InterPro" id="IPR021848">
    <property type="entry name" value="HODM_asu-like"/>
</dbReference>
<organism evidence="1 2">
    <name type="scientific">Hyphomonas jannaschiana VP2</name>
    <dbReference type="NCBI Taxonomy" id="1280952"/>
    <lineage>
        <taxon>Bacteria</taxon>
        <taxon>Pseudomonadati</taxon>
        <taxon>Pseudomonadota</taxon>
        <taxon>Alphaproteobacteria</taxon>
        <taxon>Hyphomonadales</taxon>
        <taxon>Hyphomonadaceae</taxon>
        <taxon>Hyphomonas</taxon>
    </lineage>
</organism>
<sequence length="272" mass="29677">MREPPYLPFLSGPASLAPGLKPIAPENLIAPDTEAEAWLPEKRRIMKAHRAEVFFSNLPDVALIEASRLVTGHLPPPEEDWPTPLEGAAARVSDDLCLLQRGADGLWRLEAASLVAPTFWRLAEKAGQPLGGLHDPVPDANPGLVARIARMFDALRPGQVLERFNWTVQAGDARFTPDAAPLKALAANTSDEAALRVLHLRVERQTISKLPDSGLLLFTIRIAVDPLEAVLSSPDRVAAFQAAWNGTDPALAAYKGWPHYERLVRAALRRLS</sequence>
<evidence type="ECO:0000313" key="1">
    <source>
        <dbReference type="EMBL" id="KCZ91143.1"/>
    </source>
</evidence>
<reference evidence="1 2" key="1">
    <citation type="journal article" date="2014" name="Antonie Van Leeuwenhoek">
        <title>Hyphomonas beringensis sp. nov. and Hyphomonas chukchiensis sp. nov., isolated from surface seawater of the Bering Sea and Chukchi Sea.</title>
        <authorList>
            <person name="Li C."/>
            <person name="Lai Q."/>
            <person name="Li G."/>
            <person name="Dong C."/>
            <person name="Wang J."/>
            <person name="Liao Y."/>
            <person name="Shao Z."/>
        </authorList>
    </citation>
    <scope>NUCLEOTIDE SEQUENCE [LARGE SCALE GENOMIC DNA]</scope>
    <source>
        <strain evidence="1 2">VP2</strain>
    </source>
</reference>
<gene>
    <name evidence="1" type="ORF">HJA_01355</name>
</gene>